<dbReference type="Gene3D" id="2.60.120.10">
    <property type="entry name" value="Jelly Rolls"/>
    <property type="match status" value="2"/>
</dbReference>
<dbReference type="PANTHER" id="PTHR24567:SF26">
    <property type="entry name" value="REGULATORY PROTEIN YEIL"/>
    <property type="match status" value="1"/>
</dbReference>
<dbReference type="GO" id="GO:0003700">
    <property type="term" value="F:DNA-binding transcription factor activity"/>
    <property type="evidence" value="ECO:0007669"/>
    <property type="project" value="TreeGrafter"/>
</dbReference>
<dbReference type="GO" id="GO:0005829">
    <property type="term" value="C:cytosol"/>
    <property type="evidence" value="ECO:0007669"/>
    <property type="project" value="TreeGrafter"/>
</dbReference>
<protein>
    <submittedName>
        <fullName evidence="2">Cyclic nucleotide-binding domain/GDSL-like Lipase/Acylhydrolase family</fullName>
    </submittedName>
</protein>
<sequence length="891" mass="101200">MGNETLNANIRHQGGLMDLSNYVSTLPFMDKASNQVIQTLSELAQIKELSAGEMLAQQFEVGHSLYILMSGEVSISIPLQESGKSYHVGLISRQHTPIGWSAFRQTSRYATSFQATKNTQLISWPITELQKILDHEIEFAEHFLAFVYRESLPVLTGIQNLTRPFFANESLAFEETRPLIEPELQKQSIKQSVALLSDTAFCEGFTQNELHAMSKHAHVILAHQGDILSQQDQPEDGLYFLVKGKAVVSYQTEAAEVITTRTISRPGTVLAWCTNGTPQRNRSTIISSRDTTVLFIARDDLLSLFEEMPKFAIKYWYRLIWLVGTHLVSARMRYLSQIASDEVLAVNSMIEQNAAVLPVSSPLYKVGSLLKNAVTTDEAFGVLYRCLHYGTRIERTISGMSLDILKDLQRENAFYRKLAHIYDAVNTLPAELNSIDVRRFATEQFTQAFKQVPYIIKGMENLPKKQGCLFIYNHLLGSSSNQLANGFRFSLDAQFISSMIIYKQYGIAAQRVVRRSKEFEFWRDAYYERFGNIFVDSWSALQAGTEAHHKFLADGQETLHSNMPLIISPEGKSFPTNESPGELLPYVFELAGSMKGEDEPWIVPIAVANFDKRADHNIYTAVIKPAFRISDRVDIEDAEAVANFLKEYQEEFRQTVKEAEDLAQEIKKYPVLSRRQGCISNVRSVNQIDVEFESDVRELEFRQAHRRFSNRPVAFYGSSTIKNWADFEAPFDSKDTVNLGFNGATIDACVYYFERIVLPYNPRSLVLYAGDNDIGNKHSSNKVIDRYVSLLEKVDRHLPGIPVTILGVKLSPTRQSMRNTVESTNKMLQQLARTRPNTIFIDSNKILGDKHGNVEESFFEDDRLHLNEKGYQKLGEALSIHTDHIYTQHKS</sequence>
<proteinExistence type="predicted"/>
<dbReference type="InterPro" id="IPR013830">
    <property type="entry name" value="SGNH_hydro"/>
</dbReference>
<dbReference type="Pfam" id="PF00027">
    <property type="entry name" value="cNMP_binding"/>
    <property type="match status" value="2"/>
</dbReference>
<dbReference type="SMART" id="SM00100">
    <property type="entry name" value="cNMP"/>
    <property type="match status" value="2"/>
</dbReference>
<dbReference type="GO" id="GO:0016788">
    <property type="term" value="F:hydrolase activity, acting on ester bonds"/>
    <property type="evidence" value="ECO:0007669"/>
    <property type="project" value="UniProtKB-ARBA"/>
</dbReference>
<dbReference type="InterPro" id="IPR050397">
    <property type="entry name" value="Env_Response_Regulators"/>
</dbReference>
<keyword evidence="2" id="KW-0378">Hydrolase</keyword>
<dbReference type="SUPFAM" id="SSF52266">
    <property type="entry name" value="SGNH hydrolase"/>
    <property type="match status" value="1"/>
</dbReference>
<dbReference type="PANTHER" id="PTHR24567">
    <property type="entry name" value="CRP FAMILY TRANSCRIPTIONAL REGULATORY PROTEIN"/>
    <property type="match status" value="1"/>
</dbReference>
<dbReference type="InterPro" id="IPR036514">
    <property type="entry name" value="SGNH_hydro_sf"/>
</dbReference>
<keyword evidence="3" id="KW-1185">Reference proteome</keyword>
<evidence type="ECO:0000313" key="3">
    <source>
        <dbReference type="Proteomes" id="UP000182769"/>
    </source>
</evidence>
<organism evidence="2 3">
    <name type="scientific">Marinomonas fungiae</name>
    <dbReference type="NCBI Taxonomy" id="1137284"/>
    <lineage>
        <taxon>Bacteria</taxon>
        <taxon>Pseudomonadati</taxon>
        <taxon>Pseudomonadota</taxon>
        <taxon>Gammaproteobacteria</taxon>
        <taxon>Oceanospirillales</taxon>
        <taxon>Oceanospirillaceae</taxon>
        <taxon>Marinomonas</taxon>
    </lineage>
</organism>
<dbReference type="EMBL" id="CYHG01000001">
    <property type="protein sequence ID" value="CUB02451.1"/>
    <property type="molecule type" value="Genomic_DNA"/>
</dbReference>
<dbReference type="STRING" id="1137284.GCA_001418205_00285"/>
<name>A0A0K6IHB2_9GAMM</name>
<evidence type="ECO:0000313" key="2">
    <source>
        <dbReference type="EMBL" id="CUB02451.1"/>
    </source>
</evidence>
<dbReference type="Pfam" id="PF13472">
    <property type="entry name" value="Lipase_GDSL_2"/>
    <property type="match status" value="1"/>
</dbReference>
<dbReference type="RefSeq" id="WP_245624599.1">
    <property type="nucleotide sequence ID" value="NZ_CYHG01000001.1"/>
</dbReference>
<dbReference type="CDD" id="cd00038">
    <property type="entry name" value="CAP_ED"/>
    <property type="match status" value="2"/>
</dbReference>
<feature type="domain" description="Cyclic nucleotide-binding" evidence="1">
    <location>
        <begin position="28"/>
        <end position="75"/>
    </location>
</feature>
<dbReference type="Proteomes" id="UP000182769">
    <property type="component" value="Unassembled WGS sequence"/>
</dbReference>
<gene>
    <name evidence="2" type="ORF">Ga0061065_101284</name>
</gene>
<dbReference type="Gene3D" id="3.40.50.1110">
    <property type="entry name" value="SGNH hydrolase"/>
    <property type="match status" value="1"/>
</dbReference>
<evidence type="ECO:0000259" key="1">
    <source>
        <dbReference type="PROSITE" id="PS50042"/>
    </source>
</evidence>
<reference evidence="3" key="1">
    <citation type="submission" date="2015-08" db="EMBL/GenBank/DDBJ databases">
        <authorList>
            <person name="Varghese N."/>
        </authorList>
    </citation>
    <scope>NUCLEOTIDE SEQUENCE [LARGE SCALE GENOMIC DNA]</scope>
    <source>
        <strain evidence="3">JCM 18476</strain>
    </source>
</reference>
<dbReference type="PROSITE" id="PS50042">
    <property type="entry name" value="CNMP_BINDING_3"/>
    <property type="match status" value="1"/>
</dbReference>
<dbReference type="SUPFAM" id="SSF51206">
    <property type="entry name" value="cAMP-binding domain-like"/>
    <property type="match status" value="2"/>
</dbReference>
<dbReference type="AlphaFoldDB" id="A0A0K6IHB2"/>
<dbReference type="InterPro" id="IPR018490">
    <property type="entry name" value="cNMP-bd_dom_sf"/>
</dbReference>
<accession>A0A0K6IHB2</accession>
<dbReference type="InterPro" id="IPR014710">
    <property type="entry name" value="RmlC-like_jellyroll"/>
</dbReference>
<dbReference type="InterPro" id="IPR000595">
    <property type="entry name" value="cNMP-bd_dom"/>
</dbReference>